<proteinExistence type="predicted"/>
<evidence type="ECO:0000313" key="1">
    <source>
        <dbReference type="EMBL" id="NMP24055.1"/>
    </source>
</evidence>
<sequence length="139" mass="15446">MRQQYLAPAIVIVGLGAYVAFSVSRPQPAPHRAASPQAAANRTASVRSRLIPPPATAPLLTREAWIMQWQPSWIQRAWRKSGKPPLLWGQTIGPGGMWGYYFTQNPSIGESSNITLPKYPPPRVMQTDAPSWYGWPLKP</sequence>
<dbReference type="EMBL" id="JABBVZ010000080">
    <property type="protein sequence ID" value="NMP24055.1"/>
    <property type="molecule type" value="Genomic_DNA"/>
</dbReference>
<name>A0A7Y0L6D4_9FIRM</name>
<accession>A0A7Y0L6D4</accession>
<protein>
    <submittedName>
        <fullName evidence="1">Uncharacterized protein</fullName>
    </submittedName>
</protein>
<dbReference type="AlphaFoldDB" id="A0A7Y0L6D4"/>
<organism evidence="1 2">
    <name type="scientific">Sulfobacillus harzensis</name>
    <dbReference type="NCBI Taxonomy" id="2729629"/>
    <lineage>
        <taxon>Bacteria</taxon>
        <taxon>Bacillati</taxon>
        <taxon>Bacillota</taxon>
        <taxon>Clostridia</taxon>
        <taxon>Eubacteriales</taxon>
        <taxon>Clostridiales Family XVII. Incertae Sedis</taxon>
        <taxon>Sulfobacillus</taxon>
    </lineage>
</organism>
<dbReference type="RefSeq" id="WP_169101839.1">
    <property type="nucleotide sequence ID" value="NZ_JABBVZ010000080.1"/>
</dbReference>
<gene>
    <name evidence="1" type="ORF">HIJ39_17110</name>
</gene>
<comment type="caution">
    <text evidence="1">The sequence shown here is derived from an EMBL/GenBank/DDBJ whole genome shotgun (WGS) entry which is preliminary data.</text>
</comment>
<reference evidence="1 2" key="1">
    <citation type="submission" date="2020-04" db="EMBL/GenBank/DDBJ databases">
        <authorList>
            <person name="Zhang R."/>
            <person name="Schippers A."/>
        </authorList>
    </citation>
    <scope>NUCLEOTIDE SEQUENCE [LARGE SCALE GENOMIC DNA]</scope>
    <source>
        <strain evidence="1 2">DSM 109850</strain>
    </source>
</reference>
<dbReference type="Proteomes" id="UP000533476">
    <property type="component" value="Unassembled WGS sequence"/>
</dbReference>
<evidence type="ECO:0000313" key="2">
    <source>
        <dbReference type="Proteomes" id="UP000533476"/>
    </source>
</evidence>
<keyword evidence="2" id="KW-1185">Reference proteome</keyword>